<dbReference type="InterPro" id="IPR006694">
    <property type="entry name" value="Fatty_acid_hydroxylase"/>
</dbReference>
<keyword evidence="4" id="KW-0472">Membrane</keyword>
<dbReference type="GO" id="GO:0005506">
    <property type="term" value="F:iron ion binding"/>
    <property type="evidence" value="ECO:0007669"/>
    <property type="project" value="InterPro"/>
</dbReference>
<dbReference type="GO" id="GO:0008610">
    <property type="term" value="P:lipid biosynthetic process"/>
    <property type="evidence" value="ECO:0007669"/>
    <property type="project" value="InterPro"/>
</dbReference>
<feature type="region of interest" description="Disordered" evidence="5">
    <location>
        <begin position="299"/>
        <end position="339"/>
    </location>
</feature>
<organism evidence="7 8">
    <name type="scientific">Fusarium langsethiae</name>
    <dbReference type="NCBI Taxonomy" id="179993"/>
    <lineage>
        <taxon>Eukaryota</taxon>
        <taxon>Fungi</taxon>
        <taxon>Dikarya</taxon>
        <taxon>Ascomycota</taxon>
        <taxon>Pezizomycotina</taxon>
        <taxon>Sordariomycetes</taxon>
        <taxon>Hypocreomycetidae</taxon>
        <taxon>Hypocreales</taxon>
        <taxon>Nectriaceae</taxon>
        <taxon>Fusarium</taxon>
    </lineage>
</organism>
<accession>A0A0M9ESB3</accession>
<keyword evidence="8" id="KW-1185">Reference proteome</keyword>
<reference evidence="7 8" key="1">
    <citation type="submission" date="2015-04" db="EMBL/GenBank/DDBJ databases">
        <title>The draft genome sequence of Fusarium langsethiae, a T-2/HT-2 mycotoxin producer.</title>
        <authorList>
            <person name="Lysoe E."/>
            <person name="Divon H.H."/>
            <person name="Terzi V."/>
            <person name="Orru L."/>
            <person name="Lamontanara A."/>
            <person name="Kolseth A.-K."/>
            <person name="Frandsen R.J."/>
            <person name="Nielsen K."/>
            <person name="Thrane U."/>
        </authorList>
    </citation>
    <scope>NUCLEOTIDE SEQUENCE [LARGE SCALE GENOMIC DNA]</scope>
    <source>
        <strain evidence="7 8">Fl201059</strain>
    </source>
</reference>
<dbReference type="OrthoDB" id="408954at2759"/>
<comment type="subcellular location">
    <subcellularLocation>
        <location evidence="1">Membrane</location>
    </subcellularLocation>
</comment>
<dbReference type="Proteomes" id="UP000037904">
    <property type="component" value="Unassembled WGS sequence"/>
</dbReference>
<evidence type="ECO:0000313" key="7">
    <source>
        <dbReference type="EMBL" id="KPA38813.1"/>
    </source>
</evidence>
<evidence type="ECO:0000256" key="3">
    <source>
        <dbReference type="ARBA" id="ARBA00022989"/>
    </source>
</evidence>
<evidence type="ECO:0000256" key="2">
    <source>
        <dbReference type="ARBA" id="ARBA00022692"/>
    </source>
</evidence>
<evidence type="ECO:0000256" key="1">
    <source>
        <dbReference type="ARBA" id="ARBA00004370"/>
    </source>
</evidence>
<evidence type="ECO:0000313" key="8">
    <source>
        <dbReference type="Proteomes" id="UP000037904"/>
    </source>
</evidence>
<comment type="caution">
    <text evidence="7">The sequence shown here is derived from an EMBL/GenBank/DDBJ whole genome shotgun (WGS) entry which is preliminary data.</text>
</comment>
<proteinExistence type="predicted"/>
<dbReference type="GO" id="GO:0016491">
    <property type="term" value="F:oxidoreductase activity"/>
    <property type="evidence" value="ECO:0007669"/>
    <property type="project" value="InterPro"/>
</dbReference>
<gene>
    <name evidence="7" type="ORF">FLAG1_08351</name>
</gene>
<dbReference type="Pfam" id="PF04116">
    <property type="entry name" value="FA_hydroxylase"/>
    <property type="match status" value="1"/>
</dbReference>
<dbReference type="InterPro" id="IPR050307">
    <property type="entry name" value="Sterol_Desaturase_Related"/>
</dbReference>
<evidence type="ECO:0000259" key="6">
    <source>
        <dbReference type="Pfam" id="PF04116"/>
    </source>
</evidence>
<keyword evidence="3" id="KW-1133">Transmembrane helix</keyword>
<evidence type="ECO:0000256" key="4">
    <source>
        <dbReference type="ARBA" id="ARBA00023136"/>
    </source>
</evidence>
<feature type="domain" description="Fatty acid hydroxylase" evidence="6">
    <location>
        <begin position="147"/>
        <end position="278"/>
    </location>
</feature>
<dbReference type="EMBL" id="JXCE01000243">
    <property type="protein sequence ID" value="KPA38813.1"/>
    <property type="molecule type" value="Genomic_DNA"/>
</dbReference>
<dbReference type="AlphaFoldDB" id="A0A0M9ESB3"/>
<dbReference type="PANTHER" id="PTHR11863">
    <property type="entry name" value="STEROL DESATURASE"/>
    <property type="match status" value="1"/>
</dbReference>
<protein>
    <submittedName>
        <fullName evidence="7">Sterol desaturase family protein</fullName>
    </submittedName>
</protein>
<name>A0A0M9ESB3_FUSLA</name>
<feature type="compositionally biased region" description="Basic residues" evidence="5">
    <location>
        <begin position="328"/>
        <end position="339"/>
    </location>
</feature>
<keyword evidence="2" id="KW-0812">Transmembrane</keyword>
<evidence type="ECO:0000256" key="5">
    <source>
        <dbReference type="SAM" id="MobiDB-lite"/>
    </source>
</evidence>
<sequence>MDVLLSLPILSYLLSPASASWSTSLNLLFFYMTWTTLVLSHTSLRIRVLGTLAIRVVLYLIPSLLTLLLDTSVPSAVESVKLGGRASLPHRNGRFIVRQVALVLVNLALVTAAEGASSLGFKYVLGEDDFKTASVLPLPWQLAKHILLMLTAREVLTYYIHRNVLHSKGAIAKYHQQYHHAKSAAPYSLQLFADHPIPLLLHRFLPIYLPSIALRPHLLTYFLFLALCTAEETLAMSGYSIVPGIIMGGMTRRTAVHYASGGNCNYGAWGLLDWMNGTGRGRDVLDDVKAEAEKHRVKERSANKLDSGMGAVKGGIDKFTNGDEGGKRRSSRLRSKRAS</sequence>
<dbReference type="GO" id="GO:0016020">
    <property type="term" value="C:membrane"/>
    <property type="evidence" value="ECO:0007669"/>
    <property type="project" value="UniProtKB-SubCell"/>
</dbReference>